<accession>A0A6G0WCE8</accession>
<evidence type="ECO:0000313" key="1">
    <source>
        <dbReference type="EMBL" id="KAF0724970.1"/>
    </source>
</evidence>
<sequence>MILTYRGTTKDNRMANATGIIYRHVDCLSFAWELLSGPWFEQLWLKGTMCNRAARRGHLECLKYLHEVGCRWDSKTCVQAAKGGNLGCLIMLSLYH</sequence>
<dbReference type="AlphaFoldDB" id="A0A6G0WCE8"/>
<comment type="caution">
    <text evidence="1">The sequence shown here is derived from an EMBL/GenBank/DDBJ whole genome shotgun (WGS) entry which is preliminary data.</text>
</comment>
<dbReference type="EMBL" id="VUJU01008849">
    <property type="protein sequence ID" value="KAF0724970.1"/>
    <property type="molecule type" value="Genomic_DNA"/>
</dbReference>
<keyword evidence="2" id="KW-1185">Reference proteome</keyword>
<organism evidence="1 2">
    <name type="scientific">Aphis craccivora</name>
    <name type="common">Cowpea aphid</name>
    <dbReference type="NCBI Taxonomy" id="307492"/>
    <lineage>
        <taxon>Eukaryota</taxon>
        <taxon>Metazoa</taxon>
        <taxon>Ecdysozoa</taxon>
        <taxon>Arthropoda</taxon>
        <taxon>Hexapoda</taxon>
        <taxon>Insecta</taxon>
        <taxon>Pterygota</taxon>
        <taxon>Neoptera</taxon>
        <taxon>Paraneoptera</taxon>
        <taxon>Hemiptera</taxon>
        <taxon>Sternorrhyncha</taxon>
        <taxon>Aphidomorpha</taxon>
        <taxon>Aphidoidea</taxon>
        <taxon>Aphididae</taxon>
        <taxon>Aphidini</taxon>
        <taxon>Aphis</taxon>
        <taxon>Aphis</taxon>
    </lineage>
</organism>
<evidence type="ECO:0000313" key="2">
    <source>
        <dbReference type="Proteomes" id="UP000478052"/>
    </source>
</evidence>
<proteinExistence type="predicted"/>
<name>A0A6G0WCE8_APHCR</name>
<gene>
    <name evidence="1" type="ORF">FWK35_00031073</name>
</gene>
<reference evidence="1 2" key="1">
    <citation type="submission" date="2019-08" db="EMBL/GenBank/DDBJ databases">
        <title>Whole genome of Aphis craccivora.</title>
        <authorList>
            <person name="Voronova N.V."/>
            <person name="Shulinski R.S."/>
            <person name="Bandarenka Y.V."/>
            <person name="Zhorov D.G."/>
            <person name="Warner D."/>
        </authorList>
    </citation>
    <scope>NUCLEOTIDE SEQUENCE [LARGE SCALE GENOMIC DNA]</scope>
    <source>
        <strain evidence="1">180601</strain>
        <tissue evidence="1">Whole Body</tissue>
    </source>
</reference>
<protein>
    <submittedName>
        <fullName evidence="1">Balbiani ring protein 3-like</fullName>
    </submittedName>
</protein>
<dbReference type="Proteomes" id="UP000478052">
    <property type="component" value="Unassembled WGS sequence"/>
</dbReference>